<dbReference type="Proteomes" id="UP000031512">
    <property type="component" value="Chromosome 3"/>
</dbReference>
<accession>L0B079</accession>
<evidence type="ECO:0000313" key="3">
    <source>
        <dbReference type="Proteomes" id="UP000031512"/>
    </source>
</evidence>
<protein>
    <submittedName>
        <fullName evidence="2">Uncharacterized protein</fullName>
    </submittedName>
</protein>
<sequence length="564" mass="65980">MEEEDIFEKDVKDMSSFLIVSSEEEEYVSQNAVSESARNPLSAGKVTKEDLKDQNPERGRHVTCESSDTITCDPVGTCSTRKNSGQHTSDNRKINKRHNSHLENPLSTPQRQCIDDRVYREFRLSNSLKSEEKKPIHPIVEDVGRVMCLDTGTLSILHLTEEQGREIMDTVAKNTRNSKTVRENINELLTMTHSLFQDKNLWIISDYLKELKKDTKSAIDPQTFLMGYFAENRKRIECGELHYTDEIGFNYVDKSTRELMDELHKHHIAIYNLGTKKYRERRRSRKEKEELFDKKLLEPAERPRKNMYNKREYSYDRKHIKSRCIKDDDSDYVEEYDDEEYLPHQTRQKSRVVKTTTKKSRRRILDSEEEYCTCDEGSVEARWVNLVNHSVNVNQTRKNADKITKGVDEPNSKLTKRKQTDKIETGIVNNEHHKDEDILNEDNIAETVTKEKEKNTSDSILCLKFVIVDKSGSVIKDDRLSKVYVRKTEVWGNLVTKFGDLYKLDKNQHKNVRVFIDGDRISHNRTIGKLHKQYKETGMDKNEPLIVPFCIHWPARYALHSTIV</sequence>
<name>L0B079_THEEQ</name>
<keyword evidence="3" id="KW-1185">Reference proteome</keyword>
<gene>
    <name evidence="2" type="ORF">BEWA_000760</name>
</gene>
<organism evidence="2 3">
    <name type="scientific">Theileria equi strain WA</name>
    <dbReference type="NCBI Taxonomy" id="1537102"/>
    <lineage>
        <taxon>Eukaryota</taxon>
        <taxon>Sar</taxon>
        <taxon>Alveolata</taxon>
        <taxon>Apicomplexa</taxon>
        <taxon>Aconoidasida</taxon>
        <taxon>Piroplasmida</taxon>
        <taxon>Theileriidae</taxon>
        <taxon>Theileria</taxon>
    </lineage>
</organism>
<feature type="compositionally biased region" description="Polar residues" evidence="1">
    <location>
        <begin position="78"/>
        <end position="88"/>
    </location>
</feature>
<dbReference type="eggNOG" id="ENOG502TN88">
    <property type="taxonomic scope" value="Eukaryota"/>
</dbReference>
<feature type="compositionally biased region" description="Polar residues" evidence="1">
    <location>
        <begin position="28"/>
        <end position="39"/>
    </location>
</feature>
<proteinExistence type="predicted"/>
<dbReference type="RefSeq" id="XP_004830337.1">
    <property type="nucleotide sequence ID" value="XM_004830280.1"/>
</dbReference>
<dbReference type="EMBL" id="CP001670">
    <property type="protein sequence ID" value="AFZ80671.1"/>
    <property type="molecule type" value="Genomic_DNA"/>
</dbReference>
<dbReference type="GeneID" id="15805667"/>
<feature type="region of interest" description="Disordered" evidence="1">
    <location>
        <begin position="28"/>
        <end position="62"/>
    </location>
</feature>
<dbReference type="OrthoDB" id="365702at2759"/>
<dbReference type="KEGG" id="beq:BEWA_000760"/>
<evidence type="ECO:0000256" key="1">
    <source>
        <dbReference type="SAM" id="MobiDB-lite"/>
    </source>
</evidence>
<feature type="region of interest" description="Disordered" evidence="1">
    <location>
        <begin position="78"/>
        <end position="110"/>
    </location>
</feature>
<evidence type="ECO:0000313" key="2">
    <source>
        <dbReference type="EMBL" id="AFZ80671.1"/>
    </source>
</evidence>
<feature type="compositionally biased region" description="Basic and acidic residues" evidence="1">
    <location>
        <begin position="46"/>
        <end position="62"/>
    </location>
</feature>
<dbReference type="VEuPathDB" id="PiroplasmaDB:BEWA_000760"/>
<dbReference type="AlphaFoldDB" id="L0B079"/>
<reference evidence="2 3" key="1">
    <citation type="journal article" date="2012" name="BMC Genomics">
        <title>Comparative genomic analysis and phylogenetic position of Theileria equi.</title>
        <authorList>
            <person name="Kappmeyer L.S."/>
            <person name="Thiagarajan M."/>
            <person name="Herndon D.R."/>
            <person name="Ramsay J.D."/>
            <person name="Caler E."/>
            <person name="Djikeng A."/>
            <person name="Gillespie J.J."/>
            <person name="Lau A.O."/>
            <person name="Roalson E.H."/>
            <person name="Silva J.C."/>
            <person name="Silva M.G."/>
            <person name="Suarez C.E."/>
            <person name="Ueti M.W."/>
            <person name="Nene V.M."/>
            <person name="Mealey R.H."/>
            <person name="Knowles D.P."/>
            <person name="Brayton K.A."/>
        </authorList>
    </citation>
    <scope>NUCLEOTIDE SEQUENCE [LARGE SCALE GENOMIC DNA]</scope>
    <source>
        <strain evidence="2 3">WA</strain>
    </source>
</reference>